<evidence type="ECO:0000313" key="14">
    <source>
        <dbReference type="EMBL" id="OBX80572.1"/>
    </source>
</evidence>
<evidence type="ECO:0000256" key="8">
    <source>
        <dbReference type="SAM" id="MobiDB-lite"/>
    </source>
</evidence>
<evidence type="ECO:0000259" key="10">
    <source>
        <dbReference type="Pfam" id="PF25876"/>
    </source>
</evidence>
<dbReference type="InterPro" id="IPR058627">
    <property type="entry name" value="MdtA-like_C"/>
</dbReference>
<feature type="compositionally biased region" description="Basic and acidic residues" evidence="8">
    <location>
        <begin position="421"/>
        <end position="431"/>
    </location>
</feature>
<comment type="similarity">
    <text evidence="2">Belongs to the membrane fusion protein (MFP) (TC 8.A.1) family.</text>
</comment>
<dbReference type="Proteomes" id="UP000092508">
    <property type="component" value="Unassembled WGS sequence"/>
</dbReference>
<dbReference type="STRING" id="34059.A9308_03240"/>
<dbReference type="InterPro" id="IPR058625">
    <property type="entry name" value="MdtA-like_BSH"/>
</dbReference>
<evidence type="ECO:0000256" key="3">
    <source>
        <dbReference type="ARBA" id="ARBA00022448"/>
    </source>
</evidence>
<dbReference type="Pfam" id="PF25917">
    <property type="entry name" value="BSH_RND"/>
    <property type="match status" value="1"/>
</dbReference>
<protein>
    <submittedName>
        <fullName evidence="14">Efflux transporter periplasmic adaptor subunit</fullName>
    </submittedName>
</protein>
<dbReference type="Pfam" id="PF25967">
    <property type="entry name" value="RND-MFP_C"/>
    <property type="match status" value="1"/>
</dbReference>
<evidence type="ECO:0000259" key="11">
    <source>
        <dbReference type="Pfam" id="PF25917"/>
    </source>
</evidence>
<keyword evidence="7" id="KW-0175">Coiled coil</keyword>
<comment type="subcellular location">
    <subcellularLocation>
        <location evidence="1">Cell membrane</location>
    </subcellularLocation>
</comment>
<evidence type="ECO:0000256" key="6">
    <source>
        <dbReference type="ARBA" id="ARBA00023136"/>
    </source>
</evidence>
<evidence type="ECO:0000256" key="1">
    <source>
        <dbReference type="ARBA" id="ARBA00004236"/>
    </source>
</evidence>
<feature type="compositionally biased region" description="Basic residues" evidence="8">
    <location>
        <begin position="432"/>
        <end position="442"/>
    </location>
</feature>
<dbReference type="Gene3D" id="2.40.50.100">
    <property type="match status" value="2"/>
</dbReference>
<dbReference type="InterPro" id="IPR058626">
    <property type="entry name" value="MdtA-like_b-barrel"/>
</dbReference>
<feature type="transmembrane region" description="Helical" evidence="9">
    <location>
        <begin position="12"/>
        <end position="29"/>
    </location>
</feature>
<accession>A0A1B8QF35</accession>
<keyword evidence="3" id="KW-0813">Transport</keyword>
<evidence type="ECO:0000256" key="5">
    <source>
        <dbReference type="ARBA" id="ARBA00022519"/>
    </source>
</evidence>
<evidence type="ECO:0000256" key="7">
    <source>
        <dbReference type="SAM" id="Coils"/>
    </source>
</evidence>
<dbReference type="RefSeq" id="WP_067234756.1">
    <property type="nucleotide sequence ID" value="NZ_LZMZ01000005.1"/>
</dbReference>
<keyword evidence="9" id="KW-0812">Transmembrane</keyword>
<dbReference type="AlphaFoldDB" id="A0A1B8QF35"/>
<proteinExistence type="inferred from homology"/>
<dbReference type="InterPro" id="IPR058624">
    <property type="entry name" value="MdtA-like_HH"/>
</dbReference>
<name>A0A1B8QF35_9GAMM</name>
<comment type="caution">
    <text evidence="14">The sequence shown here is derived from an EMBL/GenBank/DDBJ whole genome shotgun (WGS) entry which is preliminary data.</text>
</comment>
<keyword evidence="6 9" id="KW-0472">Membrane</keyword>
<evidence type="ECO:0000256" key="2">
    <source>
        <dbReference type="ARBA" id="ARBA00009477"/>
    </source>
</evidence>
<feature type="region of interest" description="Disordered" evidence="8">
    <location>
        <begin position="410"/>
        <end position="442"/>
    </location>
</feature>
<dbReference type="InterPro" id="IPR006143">
    <property type="entry name" value="RND_pump_MFP"/>
</dbReference>
<dbReference type="Pfam" id="PF25876">
    <property type="entry name" value="HH_MFP_RND"/>
    <property type="match status" value="1"/>
</dbReference>
<dbReference type="GO" id="GO:1990281">
    <property type="term" value="C:efflux pump complex"/>
    <property type="evidence" value="ECO:0007669"/>
    <property type="project" value="TreeGrafter"/>
</dbReference>
<dbReference type="EMBL" id="LZMZ01000005">
    <property type="protein sequence ID" value="OBX80572.1"/>
    <property type="molecule type" value="Genomic_DNA"/>
</dbReference>
<dbReference type="PANTHER" id="PTHR30469:SF33">
    <property type="entry name" value="SLR1207 PROTEIN"/>
    <property type="match status" value="1"/>
</dbReference>
<evidence type="ECO:0000256" key="4">
    <source>
        <dbReference type="ARBA" id="ARBA00022475"/>
    </source>
</evidence>
<dbReference type="GO" id="GO:0015562">
    <property type="term" value="F:efflux transmembrane transporter activity"/>
    <property type="evidence" value="ECO:0007669"/>
    <property type="project" value="TreeGrafter"/>
</dbReference>
<dbReference type="Gene3D" id="2.40.420.20">
    <property type="match status" value="1"/>
</dbReference>
<feature type="domain" description="Multidrug resistance protein MdtA-like barrel-sandwich hybrid" evidence="11">
    <location>
        <begin position="62"/>
        <end position="260"/>
    </location>
</feature>
<dbReference type="Gene3D" id="2.40.30.170">
    <property type="match status" value="1"/>
</dbReference>
<evidence type="ECO:0000259" key="13">
    <source>
        <dbReference type="Pfam" id="PF25967"/>
    </source>
</evidence>
<dbReference type="OrthoDB" id="9791520at2"/>
<sequence length="442" mass="47464">MTRTQKKWLKWVLIALVVGALAVAAYWYLRPKPTEPNYITAQVERSDIENSVMATGKVEGLNQVDVGAQVSGEVTKLYVDIGDTVSKGDPIAQIDPVTMRNQLTTQQANLQQSLANLDSTKATYQTRQAALAQAQADLASKQATLAQAQNEYRRMQGLMSSDAISRQELEQARTSVQTAQAAVDNAQQAIKTAQANLQAGKADITTAEASIKKSQTEVSTAQQNLGYTQITAPMSGTVISVTTKQGQTVNANQTAPTIVTLADLSTVRIKAKISEADVINLKPGMPVYFNIIGNPDKKMHATLSAIEPAPEGTTANSSTSNDDSAVYYLGYFDVPNPDGTLRINMTAQVYIVESKADNALSVPAAAIKTDKQLGKYVLLLQPDNTTKQQPVKTGLSNRINTQILSGVQEGDTVVISEEGSDDSKSGKDSSGKNRRGKRPPMM</sequence>
<dbReference type="NCBIfam" id="TIGR01730">
    <property type="entry name" value="RND_mfp"/>
    <property type="match status" value="1"/>
</dbReference>
<evidence type="ECO:0000313" key="15">
    <source>
        <dbReference type="Proteomes" id="UP000092508"/>
    </source>
</evidence>
<feature type="domain" description="Multidrug resistance protein MdtA-like alpha-helical hairpin" evidence="10">
    <location>
        <begin position="131"/>
        <end position="198"/>
    </location>
</feature>
<dbReference type="PANTHER" id="PTHR30469">
    <property type="entry name" value="MULTIDRUG RESISTANCE PROTEIN MDTA"/>
    <property type="match status" value="1"/>
</dbReference>
<dbReference type="Gene3D" id="1.10.287.470">
    <property type="entry name" value="Helix hairpin bin"/>
    <property type="match status" value="2"/>
</dbReference>
<organism evidence="14 15">
    <name type="scientific">Faucicola atlantae</name>
    <dbReference type="NCBI Taxonomy" id="34059"/>
    <lineage>
        <taxon>Bacteria</taxon>
        <taxon>Pseudomonadati</taxon>
        <taxon>Pseudomonadota</taxon>
        <taxon>Gammaproteobacteria</taxon>
        <taxon>Moraxellales</taxon>
        <taxon>Moraxellaceae</taxon>
        <taxon>Faucicola</taxon>
    </lineage>
</organism>
<feature type="domain" description="Multidrug resistance protein MdtA-like beta-barrel" evidence="12">
    <location>
        <begin position="266"/>
        <end position="352"/>
    </location>
</feature>
<keyword evidence="9" id="KW-1133">Transmembrane helix</keyword>
<feature type="domain" description="Multidrug resistance protein MdtA-like C-terminal permuted SH3" evidence="13">
    <location>
        <begin position="358"/>
        <end position="417"/>
    </location>
</feature>
<dbReference type="Pfam" id="PF25944">
    <property type="entry name" value="Beta-barrel_RND"/>
    <property type="match status" value="1"/>
</dbReference>
<gene>
    <name evidence="14" type="ORF">A9308_03240</name>
</gene>
<evidence type="ECO:0000256" key="9">
    <source>
        <dbReference type="SAM" id="Phobius"/>
    </source>
</evidence>
<keyword evidence="4" id="KW-1003">Cell membrane</keyword>
<evidence type="ECO:0000259" key="12">
    <source>
        <dbReference type="Pfam" id="PF25944"/>
    </source>
</evidence>
<feature type="coiled-coil region" evidence="7">
    <location>
        <begin position="100"/>
        <end position="224"/>
    </location>
</feature>
<keyword evidence="5" id="KW-0997">Cell inner membrane</keyword>
<reference evidence="14 15" key="1">
    <citation type="submission" date="2016-06" db="EMBL/GenBank/DDBJ databases">
        <title>Draft genome of Moraxella atlantae CCUG 66109.</title>
        <authorList>
            <person name="Salva-Serra F."/>
            <person name="Engstrom-Jakobsson H."/>
            <person name="Thorell K."/>
            <person name="Gonzales-Siles L."/>
            <person name="Karlsson R."/>
            <person name="Boulund F."/>
            <person name="Engstrand L."/>
            <person name="Kristiansson E."/>
            <person name="Moore E."/>
        </authorList>
    </citation>
    <scope>NUCLEOTIDE SEQUENCE [LARGE SCALE GENOMIC DNA]</scope>
    <source>
        <strain evidence="14 15">CCUG 66109</strain>
    </source>
</reference>
<dbReference type="SUPFAM" id="SSF111369">
    <property type="entry name" value="HlyD-like secretion proteins"/>
    <property type="match status" value="3"/>
</dbReference>